<protein>
    <submittedName>
        <fullName evidence="6">NAD(P)/FAD-dependent oxidoreductase</fullName>
    </submittedName>
</protein>
<dbReference type="SUPFAM" id="SSF51905">
    <property type="entry name" value="FAD/NAD(P)-binding domain"/>
    <property type="match status" value="1"/>
</dbReference>
<dbReference type="Gene3D" id="2.40.30.10">
    <property type="entry name" value="Translation factors"/>
    <property type="match status" value="1"/>
</dbReference>
<feature type="domain" description="RsdA/BaiN/AoA(So)-like Rossmann fold-like" evidence="4">
    <location>
        <begin position="8"/>
        <end position="410"/>
    </location>
</feature>
<dbReference type="InterPro" id="IPR055178">
    <property type="entry name" value="RsdA/BaiN/AoA(So)-like_dom"/>
</dbReference>
<gene>
    <name evidence="6" type="ORF">FCU45_05585</name>
</gene>
<keyword evidence="2" id="KW-0285">Flavoprotein</keyword>
<evidence type="ECO:0000259" key="5">
    <source>
        <dbReference type="Pfam" id="PF22780"/>
    </source>
</evidence>
<dbReference type="EMBL" id="SZPX01000004">
    <property type="protein sequence ID" value="TKI69526.1"/>
    <property type="molecule type" value="Genomic_DNA"/>
</dbReference>
<name>A0A4U2Z5F0_9BACT</name>
<dbReference type="Proteomes" id="UP000309561">
    <property type="component" value="Unassembled WGS sequence"/>
</dbReference>
<keyword evidence="7" id="KW-1185">Reference proteome</keyword>
<evidence type="ECO:0000256" key="3">
    <source>
        <dbReference type="ARBA" id="ARBA00022827"/>
    </source>
</evidence>
<dbReference type="InterPro" id="IPR004792">
    <property type="entry name" value="BaiN-like"/>
</dbReference>
<dbReference type="Pfam" id="PF22780">
    <property type="entry name" value="HI0933_like_1st"/>
    <property type="match status" value="1"/>
</dbReference>
<dbReference type="OrthoDB" id="9773233at2"/>
<dbReference type="RefSeq" id="WP_137013161.1">
    <property type="nucleotide sequence ID" value="NZ_SZPX01000004.1"/>
</dbReference>
<comment type="cofactor">
    <cofactor evidence="1">
        <name>FAD</name>
        <dbReference type="ChEBI" id="CHEBI:57692"/>
    </cofactor>
</comment>
<dbReference type="InterPro" id="IPR057661">
    <property type="entry name" value="RsdA/BaiN/AoA(So)_Rossmann"/>
</dbReference>
<accession>A0A4U2Z5F0</accession>
<feature type="domain" description="RsdA/BaiN/AoA(So)-like insert" evidence="5">
    <location>
        <begin position="196"/>
        <end position="357"/>
    </location>
</feature>
<dbReference type="PANTHER" id="PTHR42887">
    <property type="entry name" value="OS12G0638800 PROTEIN"/>
    <property type="match status" value="1"/>
</dbReference>
<dbReference type="AlphaFoldDB" id="A0A4U2Z5F0"/>
<dbReference type="PANTHER" id="PTHR42887:SF2">
    <property type="entry name" value="OS12G0638800 PROTEIN"/>
    <property type="match status" value="1"/>
</dbReference>
<evidence type="ECO:0000313" key="6">
    <source>
        <dbReference type="EMBL" id="TKI69526.1"/>
    </source>
</evidence>
<evidence type="ECO:0000259" key="4">
    <source>
        <dbReference type="Pfam" id="PF03486"/>
    </source>
</evidence>
<dbReference type="PRINTS" id="PR00368">
    <property type="entry name" value="FADPNR"/>
</dbReference>
<dbReference type="Gene3D" id="1.10.8.260">
    <property type="entry name" value="HI0933 insert domain-like"/>
    <property type="match status" value="1"/>
</dbReference>
<dbReference type="PRINTS" id="PR00411">
    <property type="entry name" value="PNDRDTASEI"/>
</dbReference>
<evidence type="ECO:0000256" key="2">
    <source>
        <dbReference type="ARBA" id="ARBA00022630"/>
    </source>
</evidence>
<sequence length="416" mass="45496">MNLKKEYDLIVIGGGASGMMAAITAAREKKSVLLLEKLSQIGAKLKATGGGRCNLTNTLSSEEFMAKFGRNGRFMQDALKEFDHKDLMHFFKEIGVETHAPDGFRVFPTSHSSQTIINALLDEMHRVGVEILTSQKVQNILQADNQICGVKTTEKTFYAKNVLIATGGLGYPTLGAEGDGHEMARELGHKVTELYPAMMPLFVKESWVANCRADTIAKVELRVAIKKHSKLKAHGDLIFTKSGIRGPVVLDAARELTPLLERYGEVPILVNLTKGMNEEQILKHLKKEAAKDPNATMLELLTTLLPSSLSKELCTLAEIDPLLTNSKISGAQRAKLIQLLAYTPLTVTGHEGFKMAMITSGGVDLKEIEPKTMQSRVIKGLYFCGEVMNLDGPCGGYNLQWSFAGGHLAGLLRKNT</sequence>
<dbReference type="InterPro" id="IPR036188">
    <property type="entry name" value="FAD/NAD-bd_sf"/>
</dbReference>
<proteinExistence type="predicted"/>
<evidence type="ECO:0000256" key="1">
    <source>
        <dbReference type="ARBA" id="ARBA00001974"/>
    </source>
</evidence>
<dbReference type="Gene3D" id="3.50.50.60">
    <property type="entry name" value="FAD/NAD(P)-binding domain"/>
    <property type="match status" value="1"/>
</dbReference>
<dbReference type="Pfam" id="PF03486">
    <property type="entry name" value="HI0933_like"/>
    <property type="match status" value="1"/>
</dbReference>
<comment type="caution">
    <text evidence="6">The sequence shown here is derived from an EMBL/GenBank/DDBJ whole genome shotgun (WGS) entry which is preliminary data.</text>
</comment>
<evidence type="ECO:0000313" key="7">
    <source>
        <dbReference type="Proteomes" id="UP000309561"/>
    </source>
</evidence>
<dbReference type="InterPro" id="IPR023166">
    <property type="entry name" value="BaiN-like_dom_sf"/>
</dbReference>
<reference evidence="6 7" key="1">
    <citation type="submission" date="2019-04" db="EMBL/GenBank/DDBJ databases">
        <title>Sulfurimonas crateris sp. nov. a facultative anaerobic sulfur-oxidizing chemolithautotrophic bacterium isolated from a terrestrial mud vulcano.</title>
        <authorList>
            <person name="Ratnikova N.M."/>
            <person name="Slobodkin A.I."/>
            <person name="Merkel A.Y."/>
            <person name="Novikov A."/>
            <person name="Bonch-Osmolovskaya E.A."/>
            <person name="Slobodkina G.B."/>
        </authorList>
    </citation>
    <scope>NUCLEOTIDE SEQUENCE [LARGE SCALE GENOMIC DNA]</scope>
    <source>
        <strain evidence="6 7">SN118</strain>
    </source>
</reference>
<dbReference type="NCBIfam" id="TIGR00275">
    <property type="entry name" value="aminoacetone oxidase family FAD-binding enzyme"/>
    <property type="match status" value="1"/>
</dbReference>
<keyword evidence="3" id="KW-0274">FAD</keyword>
<dbReference type="SUPFAM" id="SSF160996">
    <property type="entry name" value="HI0933 insert domain-like"/>
    <property type="match status" value="1"/>
</dbReference>
<organism evidence="6 7">
    <name type="scientific">Sulfurimonas crateris</name>
    <dbReference type="NCBI Taxonomy" id="2574727"/>
    <lineage>
        <taxon>Bacteria</taxon>
        <taxon>Pseudomonadati</taxon>
        <taxon>Campylobacterota</taxon>
        <taxon>Epsilonproteobacteria</taxon>
        <taxon>Campylobacterales</taxon>
        <taxon>Sulfurimonadaceae</taxon>
        <taxon>Sulfurimonas</taxon>
    </lineage>
</organism>